<evidence type="ECO:0000313" key="12">
    <source>
        <dbReference type="EMBL" id="RJG40287.1"/>
    </source>
</evidence>
<evidence type="ECO:0000256" key="10">
    <source>
        <dbReference type="ARBA" id="ARBA00048523"/>
    </source>
</evidence>
<evidence type="ECO:0000256" key="1">
    <source>
        <dbReference type="ARBA" id="ARBA00001946"/>
    </source>
</evidence>
<evidence type="ECO:0000256" key="4">
    <source>
        <dbReference type="ARBA" id="ARBA00022605"/>
    </source>
</evidence>
<organism evidence="12 13">
    <name type="scientific">Motilimonas pumila</name>
    <dbReference type="NCBI Taxonomy" id="2303987"/>
    <lineage>
        <taxon>Bacteria</taxon>
        <taxon>Pseudomonadati</taxon>
        <taxon>Pseudomonadota</taxon>
        <taxon>Gammaproteobacteria</taxon>
        <taxon>Alteromonadales</taxon>
        <taxon>Alteromonadales genera incertae sedis</taxon>
        <taxon>Motilimonas</taxon>
    </lineage>
</organism>
<proteinExistence type="predicted"/>
<dbReference type="GO" id="GO:0036424">
    <property type="term" value="F:L-phosphoserine phosphatase activity"/>
    <property type="evidence" value="ECO:0007669"/>
    <property type="project" value="TreeGrafter"/>
</dbReference>
<gene>
    <name evidence="12" type="ORF">D1Z90_16145</name>
</gene>
<dbReference type="Pfam" id="PF12710">
    <property type="entry name" value="HAD"/>
    <property type="match status" value="1"/>
</dbReference>
<reference evidence="12 13" key="2">
    <citation type="submission" date="2019-01" db="EMBL/GenBank/DDBJ databases">
        <title>Motilimonas pumilus sp. nov., isolated from the gut of sea cucumber (Apostichopus japonicus).</title>
        <authorList>
            <person name="Wang F.-Q."/>
            <person name="Ren L.-H."/>
            <person name="Lin Y.-W."/>
            <person name="Sun G.-H."/>
            <person name="Du Z.-J."/>
            <person name="Zhao J.-X."/>
            <person name="Liu X.-J."/>
            <person name="Liu L.-J."/>
        </authorList>
    </citation>
    <scope>NUCLEOTIDE SEQUENCE [LARGE SCALE GENOMIC DNA]</scope>
    <source>
        <strain evidence="12 13">PLHSC7-2</strain>
    </source>
</reference>
<comment type="cofactor">
    <cofactor evidence="1">
        <name>Mg(2+)</name>
        <dbReference type="ChEBI" id="CHEBI:18420"/>
    </cofactor>
</comment>
<dbReference type="InterPro" id="IPR023214">
    <property type="entry name" value="HAD_sf"/>
</dbReference>
<comment type="catalytic activity">
    <reaction evidence="10">
        <text>O-phospho-D-serine + H2O = D-serine + phosphate</text>
        <dbReference type="Rhea" id="RHEA:24873"/>
        <dbReference type="ChEBI" id="CHEBI:15377"/>
        <dbReference type="ChEBI" id="CHEBI:35247"/>
        <dbReference type="ChEBI" id="CHEBI:43474"/>
        <dbReference type="ChEBI" id="CHEBI:58680"/>
        <dbReference type="EC" id="3.1.3.3"/>
    </reaction>
</comment>
<dbReference type="OrthoDB" id="9799365at2"/>
<accession>A0A418YBB2</accession>
<keyword evidence="13" id="KW-1185">Reference proteome</keyword>
<dbReference type="PANTHER" id="PTHR43344">
    <property type="entry name" value="PHOSPHOSERINE PHOSPHATASE"/>
    <property type="match status" value="1"/>
</dbReference>
<protein>
    <recommendedName>
        <fullName evidence="3">phosphoserine phosphatase</fullName>
        <ecNumber evidence="3">3.1.3.3</ecNumber>
    </recommendedName>
</protein>
<dbReference type="InterPro" id="IPR050582">
    <property type="entry name" value="HAD-like_SerB"/>
</dbReference>
<dbReference type="RefSeq" id="WP_119911835.1">
    <property type="nucleotide sequence ID" value="NZ_QZCH01000025.1"/>
</dbReference>
<feature type="chain" id="PRO_5019359485" description="phosphoserine phosphatase" evidence="11">
    <location>
        <begin position="24"/>
        <end position="333"/>
    </location>
</feature>
<evidence type="ECO:0000256" key="11">
    <source>
        <dbReference type="SAM" id="SignalP"/>
    </source>
</evidence>
<evidence type="ECO:0000256" key="8">
    <source>
        <dbReference type="ARBA" id="ARBA00023299"/>
    </source>
</evidence>
<comment type="pathway">
    <text evidence="2">Amino-acid biosynthesis; L-serine biosynthesis; L-serine from 3-phospho-D-glycerate: step 3/3.</text>
</comment>
<dbReference type="PANTHER" id="PTHR43344:SF2">
    <property type="entry name" value="PHOSPHOSERINE PHOSPHATASE"/>
    <property type="match status" value="1"/>
</dbReference>
<keyword evidence="11" id="KW-0732">Signal</keyword>
<evidence type="ECO:0000256" key="3">
    <source>
        <dbReference type="ARBA" id="ARBA00012640"/>
    </source>
</evidence>
<comment type="catalytic activity">
    <reaction evidence="9">
        <text>O-phospho-L-serine + H2O = L-serine + phosphate</text>
        <dbReference type="Rhea" id="RHEA:21208"/>
        <dbReference type="ChEBI" id="CHEBI:15377"/>
        <dbReference type="ChEBI" id="CHEBI:33384"/>
        <dbReference type="ChEBI" id="CHEBI:43474"/>
        <dbReference type="ChEBI" id="CHEBI:57524"/>
        <dbReference type="EC" id="3.1.3.3"/>
    </reaction>
</comment>
<comment type="caution">
    <text evidence="12">The sequence shown here is derived from an EMBL/GenBank/DDBJ whole genome shotgun (WGS) entry which is preliminary data.</text>
</comment>
<dbReference type="AlphaFoldDB" id="A0A418YBB2"/>
<keyword evidence="8" id="KW-0718">Serine biosynthesis</keyword>
<reference evidence="12 13" key="1">
    <citation type="submission" date="2018-09" db="EMBL/GenBank/DDBJ databases">
        <authorList>
            <person name="Wang F."/>
        </authorList>
    </citation>
    <scope>NUCLEOTIDE SEQUENCE [LARGE SCALE GENOMIC DNA]</scope>
    <source>
        <strain evidence="12 13">PLHSC7-2</strain>
    </source>
</reference>
<keyword evidence="4" id="KW-0028">Amino-acid biosynthesis</keyword>
<evidence type="ECO:0000256" key="9">
    <source>
        <dbReference type="ARBA" id="ARBA00048138"/>
    </source>
</evidence>
<dbReference type="GO" id="GO:0005737">
    <property type="term" value="C:cytoplasm"/>
    <property type="evidence" value="ECO:0007669"/>
    <property type="project" value="TreeGrafter"/>
</dbReference>
<dbReference type="Proteomes" id="UP000283255">
    <property type="component" value="Unassembled WGS sequence"/>
</dbReference>
<evidence type="ECO:0000256" key="5">
    <source>
        <dbReference type="ARBA" id="ARBA00022723"/>
    </source>
</evidence>
<keyword evidence="5" id="KW-0479">Metal-binding</keyword>
<keyword evidence="6 12" id="KW-0378">Hydrolase</keyword>
<evidence type="ECO:0000256" key="7">
    <source>
        <dbReference type="ARBA" id="ARBA00022842"/>
    </source>
</evidence>
<dbReference type="EMBL" id="QZCH01000025">
    <property type="protein sequence ID" value="RJG40287.1"/>
    <property type="molecule type" value="Genomic_DNA"/>
</dbReference>
<evidence type="ECO:0000256" key="2">
    <source>
        <dbReference type="ARBA" id="ARBA00005135"/>
    </source>
</evidence>
<dbReference type="SUPFAM" id="SSF56784">
    <property type="entry name" value="HAD-like"/>
    <property type="match status" value="1"/>
</dbReference>
<sequence>MKQSWLVQITLGICLLFTGIVNAQSEDPLPSWNEGKAKQSIIKFVTAVTTPDSADFVAIPERIATFDNDGTLWAEKPMYFQLFFAIDRIKQLAPQHPEWKEQEPYASILKGDMKAALAGGEKAILDLIMATHAGMTTEEFSQQVTAWLAHAKHPKTQLKFTDMVYQPMLELLAYLRANDFKTYIVSGGGIAFMRPWTEQVYGIPPEQVVGSSIKTQFEMRGDTPVIVGLPELNFLDDKEGKPVAINQYIGRRPIASFGNSDGDLQMLQWTTAGKGPRFALYVHHTDAAREWAYDRDSSVGRLDKGLDEAKQKGWTLVDMKQDWRVIYPSQMAQ</sequence>
<dbReference type="InterPro" id="IPR036412">
    <property type="entry name" value="HAD-like_sf"/>
</dbReference>
<evidence type="ECO:0000313" key="13">
    <source>
        <dbReference type="Proteomes" id="UP000283255"/>
    </source>
</evidence>
<evidence type="ECO:0000256" key="6">
    <source>
        <dbReference type="ARBA" id="ARBA00022801"/>
    </source>
</evidence>
<dbReference type="EC" id="3.1.3.3" evidence="3"/>
<keyword evidence="7" id="KW-0460">Magnesium</keyword>
<name>A0A418YBB2_9GAMM</name>
<dbReference type="GO" id="GO:0006564">
    <property type="term" value="P:L-serine biosynthetic process"/>
    <property type="evidence" value="ECO:0007669"/>
    <property type="project" value="UniProtKB-KW"/>
</dbReference>
<dbReference type="GO" id="GO:0000287">
    <property type="term" value="F:magnesium ion binding"/>
    <property type="evidence" value="ECO:0007669"/>
    <property type="project" value="TreeGrafter"/>
</dbReference>
<dbReference type="Gene3D" id="3.40.50.1000">
    <property type="entry name" value="HAD superfamily/HAD-like"/>
    <property type="match status" value="1"/>
</dbReference>
<feature type="signal peptide" evidence="11">
    <location>
        <begin position="1"/>
        <end position="23"/>
    </location>
</feature>